<protein>
    <submittedName>
        <fullName evidence="2">Uncharacterized protein</fullName>
    </submittedName>
</protein>
<evidence type="ECO:0000313" key="2">
    <source>
        <dbReference type="EMBL" id="GFQ79357.1"/>
    </source>
</evidence>
<evidence type="ECO:0000313" key="3">
    <source>
        <dbReference type="Proteomes" id="UP000887116"/>
    </source>
</evidence>
<organism evidence="2 3">
    <name type="scientific">Trichonephila clavata</name>
    <name type="common">Joro spider</name>
    <name type="synonym">Nephila clavata</name>
    <dbReference type="NCBI Taxonomy" id="2740835"/>
    <lineage>
        <taxon>Eukaryota</taxon>
        <taxon>Metazoa</taxon>
        <taxon>Ecdysozoa</taxon>
        <taxon>Arthropoda</taxon>
        <taxon>Chelicerata</taxon>
        <taxon>Arachnida</taxon>
        <taxon>Araneae</taxon>
        <taxon>Araneomorphae</taxon>
        <taxon>Entelegynae</taxon>
        <taxon>Araneoidea</taxon>
        <taxon>Nephilidae</taxon>
        <taxon>Trichonephila</taxon>
    </lineage>
</organism>
<name>A0A8X6FGB3_TRICU</name>
<accession>A0A8X6FGB3</accession>
<proteinExistence type="predicted"/>
<gene>
    <name evidence="2" type="primary">NCL1_20311</name>
    <name evidence="2" type="ORF">TNCT_406131</name>
</gene>
<comment type="caution">
    <text evidence="2">The sequence shown here is derived from an EMBL/GenBank/DDBJ whole genome shotgun (WGS) entry which is preliminary data.</text>
</comment>
<reference evidence="2" key="1">
    <citation type="submission" date="2020-07" db="EMBL/GenBank/DDBJ databases">
        <title>Multicomponent nature underlies the extraordinary mechanical properties of spider dragline silk.</title>
        <authorList>
            <person name="Kono N."/>
            <person name="Nakamura H."/>
            <person name="Mori M."/>
            <person name="Yoshida Y."/>
            <person name="Ohtoshi R."/>
            <person name="Malay A.D."/>
            <person name="Moran D.A.P."/>
            <person name="Tomita M."/>
            <person name="Numata K."/>
            <person name="Arakawa K."/>
        </authorList>
    </citation>
    <scope>NUCLEOTIDE SEQUENCE</scope>
</reference>
<feature type="compositionally biased region" description="Basic and acidic residues" evidence="1">
    <location>
        <begin position="387"/>
        <end position="410"/>
    </location>
</feature>
<dbReference type="OrthoDB" id="5919137at2759"/>
<sequence>MIQRERLEAPFRMDTRRWGDPKSRRFSEIFFLVCFCLNHATAEEYSPLLETQGLSESASDSRNKLESLTHLLPFNSEQDGGYKRSSAFFPLRGKKLSAADFDAIHFPFMPQQGDSEDKRSQFYPLRGKKVPDELKRGSYFMPMRGRKDDETWSEDDFLDDGLDKRMSSFMPMRGKKKSGFLETFGHLGKPGTYPTEILYPSSSDSNRKKRDSSQSEESTLPQNDTSPEVENHSVQKRSVSFVPMRGRRELFSSQDIKTRLLEKKQYSFMPMRGRRYSYGNENGTLPQGQKSDAKFPTSSPGSTFNQEQNYLQSEDDIDKRASSFMPMRGRRTYYDDGGALMKEEDKRPSNFMPMRGRRKLMGEAVNSEESENTVEDKRASSFMPMRGRRESTEDSRSFFHQDMGPEDKRASSFMPMRGRREMMGNLQTSTTMKSLLTRKPLISCL</sequence>
<feature type="region of interest" description="Disordered" evidence="1">
    <location>
        <begin position="192"/>
        <end position="240"/>
    </location>
</feature>
<dbReference type="Proteomes" id="UP000887116">
    <property type="component" value="Unassembled WGS sequence"/>
</dbReference>
<dbReference type="EMBL" id="BMAO01032049">
    <property type="protein sequence ID" value="GFQ79357.1"/>
    <property type="molecule type" value="Genomic_DNA"/>
</dbReference>
<feature type="compositionally biased region" description="Polar residues" evidence="1">
    <location>
        <begin position="216"/>
        <end position="228"/>
    </location>
</feature>
<evidence type="ECO:0000256" key="1">
    <source>
        <dbReference type="SAM" id="MobiDB-lite"/>
    </source>
</evidence>
<feature type="region of interest" description="Disordered" evidence="1">
    <location>
        <begin position="363"/>
        <end position="411"/>
    </location>
</feature>
<dbReference type="AlphaFoldDB" id="A0A8X6FGB3"/>
<keyword evidence="3" id="KW-1185">Reference proteome</keyword>